<evidence type="ECO:0008006" key="3">
    <source>
        <dbReference type="Google" id="ProtNLM"/>
    </source>
</evidence>
<dbReference type="InterPro" id="IPR036890">
    <property type="entry name" value="HATPase_C_sf"/>
</dbReference>
<evidence type="ECO:0000313" key="1">
    <source>
        <dbReference type="EMBL" id="UNM14557.1"/>
    </source>
</evidence>
<proteinExistence type="predicted"/>
<dbReference type="Proteomes" id="UP000828924">
    <property type="component" value="Chromosome"/>
</dbReference>
<evidence type="ECO:0000313" key="2">
    <source>
        <dbReference type="Proteomes" id="UP000828924"/>
    </source>
</evidence>
<dbReference type="EMBL" id="CP071872">
    <property type="protein sequence ID" value="UNM14557.1"/>
    <property type="molecule type" value="Genomic_DNA"/>
</dbReference>
<protein>
    <recommendedName>
        <fullName evidence="3">Regulatory protein</fullName>
    </recommendedName>
</protein>
<dbReference type="RefSeq" id="WP_242334462.1">
    <property type="nucleotide sequence ID" value="NZ_CP071872.1"/>
</dbReference>
<gene>
    <name evidence="1" type="ORF">J4032_26585</name>
</gene>
<accession>A0ABY3WTC9</accession>
<reference evidence="1 2" key="1">
    <citation type="submission" date="2021-03" db="EMBL/GenBank/DDBJ databases">
        <title>Complete genome of Streptomyces formicae strain 1H-GS9 (DSM 100524).</title>
        <authorList>
            <person name="Atanasov K.E."/>
            <person name="Altabella T."/>
            <person name="Ferrer A."/>
        </authorList>
    </citation>
    <scope>NUCLEOTIDE SEQUENCE [LARGE SCALE GENOMIC DNA]</scope>
    <source>
        <strain evidence="1 2">1H-GS9</strain>
    </source>
</reference>
<dbReference type="Gene3D" id="3.30.565.10">
    <property type="entry name" value="Histidine kinase-like ATPase, C-terminal domain"/>
    <property type="match status" value="1"/>
</dbReference>
<keyword evidence="2" id="KW-1185">Reference proteome</keyword>
<name>A0ABY3WTC9_9ACTN</name>
<sequence length="48" mass="5187">MDGPADELEGGRGLDLLDLMARTWGVTSVGDHGKWVWFSLASQPDEVA</sequence>
<organism evidence="1 2">
    <name type="scientific">Streptomyces formicae</name>
    <dbReference type="NCBI Taxonomy" id="1616117"/>
    <lineage>
        <taxon>Bacteria</taxon>
        <taxon>Bacillati</taxon>
        <taxon>Actinomycetota</taxon>
        <taxon>Actinomycetes</taxon>
        <taxon>Kitasatosporales</taxon>
        <taxon>Streptomycetaceae</taxon>
        <taxon>Streptomyces</taxon>
    </lineage>
</organism>